<evidence type="ECO:0000259" key="7">
    <source>
        <dbReference type="SMART" id="SM01360"/>
    </source>
</evidence>
<dbReference type="SMART" id="SM01361">
    <property type="entry name" value="A2M_recep"/>
    <property type="match status" value="1"/>
</dbReference>
<dbReference type="PANTHER" id="PTHR11412">
    <property type="entry name" value="MACROGLOBULIN / COMPLEMENT"/>
    <property type="match status" value="1"/>
</dbReference>
<dbReference type="Proteomes" id="UP001566132">
    <property type="component" value="Unassembled WGS sequence"/>
</dbReference>
<dbReference type="InterPro" id="IPR014756">
    <property type="entry name" value="Ig_E-set"/>
</dbReference>
<evidence type="ECO:0000256" key="5">
    <source>
        <dbReference type="SAM" id="SignalP"/>
    </source>
</evidence>
<dbReference type="Pfam" id="PF00207">
    <property type="entry name" value="A2M"/>
    <property type="match status" value="1"/>
</dbReference>
<gene>
    <name evidence="9" type="ORF">ABEB36_007148</name>
</gene>
<dbReference type="Pfam" id="PF01835">
    <property type="entry name" value="MG2"/>
    <property type="match status" value="1"/>
</dbReference>
<dbReference type="PROSITE" id="PS00477">
    <property type="entry name" value="ALPHA_2_MACROGLOBULIN"/>
    <property type="match status" value="1"/>
</dbReference>
<name>A0ABD1ET16_HYPHA</name>
<feature type="domain" description="Alpha-macroglobulin receptor-binding" evidence="8">
    <location>
        <begin position="1339"/>
        <end position="1427"/>
    </location>
</feature>
<reference evidence="9 10" key="1">
    <citation type="submission" date="2024-05" db="EMBL/GenBank/DDBJ databases">
        <title>Genetic variation in Jamaican populations of the coffee berry borer (Hypothenemus hampei).</title>
        <authorList>
            <person name="Errbii M."/>
            <person name="Myrie A."/>
        </authorList>
    </citation>
    <scope>NUCLEOTIDE SEQUENCE [LARGE SCALE GENOMIC DNA]</scope>
    <source>
        <strain evidence="9">JA-Hopewell-2020-01-JO</strain>
        <tissue evidence="9">Whole body</tissue>
    </source>
</reference>
<dbReference type="Pfam" id="PF07703">
    <property type="entry name" value="A2M_BRD"/>
    <property type="match status" value="1"/>
</dbReference>
<evidence type="ECO:0000313" key="9">
    <source>
        <dbReference type="EMBL" id="KAL1501916.1"/>
    </source>
</evidence>
<dbReference type="Gene3D" id="2.60.40.1940">
    <property type="match status" value="1"/>
</dbReference>
<evidence type="ECO:0000256" key="2">
    <source>
        <dbReference type="ARBA" id="ARBA00022690"/>
    </source>
</evidence>
<feature type="signal peptide" evidence="5">
    <location>
        <begin position="1"/>
        <end position="20"/>
    </location>
</feature>
<dbReference type="SUPFAM" id="SSF49410">
    <property type="entry name" value="Alpha-macroglobulin receptor domain"/>
    <property type="match status" value="1"/>
</dbReference>
<dbReference type="InterPro" id="IPR011625">
    <property type="entry name" value="A2M_N_BRD"/>
</dbReference>
<dbReference type="SMART" id="SM01360">
    <property type="entry name" value="A2M"/>
    <property type="match status" value="1"/>
</dbReference>
<evidence type="ECO:0000259" key="8">
    <source>
        <dbReference type="SMART" id="SM01361"/>
    </source>
</evidence>
<dbReference type="InterPro" id="IPR019742">
    <property type="entry name" value="MacrogloblnA2_CS"/>
</dbReference>
<dbReference type="InterPro" id="IPR008930">
    <property type="entry name" value="Terpenoid_cyclase/PrenylTrfase"/>
</dbReference>
<keyword evidence="2" id="KW-0646">Protease inhibitor</keyword>
<dbReference type="InterPro" id="IPR047565">
    <property type="entry name" value="Alpha-macroglob_thiol-ester_cl"/>
</dbReference>
<dbReference type="InterPro" id="IPR013783">
    <property type="entry name" value="Ig-like_fold"/>
</dbReference>
<accession>A0ABD1ET16</accession>
<evidence type="ECO:0000259" key="6">
    <source>
        <dbReference type="SMART" id="SM01359"/>
    </source>
</evidence>
<protein>
    <submittedName>
        <fullName evidence="9">Uncharacterized protein</fullName>
    </submittedName>
</protein>
<dbReference type="Pfam" id="PF17791">
    <property type="entry name" value="MG3"/>
    <property type="match status" value="1"/>
</dbReference>
<dbReference type="InterPro" id="IPR036595">
    <property type="entry name" value="A-macroglobulin_rcpt-bd_sf"/>
</dbReference>
<evidence type="ECO:0000313" key="10">
    <source>
        <dbReference type="Proteomes" id="UP001566132"/>
    </source>
</evidence>
<keyword evidence="5" id="KW-0732">Signal</keyword>
<feature type="domain" description="Alpha-2-macroglobulin" evidence="7">
    <location>
        <begin position="729"/>
        <end position="817"/>
    </location>
</feature>
<evidence type="ECO:0000256" key="3">
    <source>
        <dbReference type="ARBA" id="ARBA00022900"/>
    </source>
</evidence>
<dbReference type="Gene3D" id="2.60.40.10">
    <property type="entry name" value="Immunoglobulins"/>
    <property type="match status" value="2"/>
</dbReference>
<dbReference type="EMBL" id="JBDJPC010000005">
    <property type="protein sequence ID" value="KAL1501916.1"/>
    <property type="molecule type" value="Genomic_DNA"/>
</dbReference>
<comment type="caution">
    <text evidence="9">The sequence shown here is derived from an EMBL/GenBank/DDBJ whole genome shotgun (WGS) entry which is preliminary data.</text>
</comment>
<dbReference type="InterPro" id="IPR002890">
    <property type="entry name" value="MG2"/>
</dbReference>
<dbReference type="SUPFAM" id="SSF48239">
    <property type="entry name" value="Terpenoid cyclases/Protein prenyltransferases"/>
    <property type="match status" value="1"/>
</dbReference>
<proteinExistence type="inferred from homology"/>
<dbReference type="InterPro" id="IPR011626">
    <property type="entry name" value="Alpha-macroglobulin_TED"/>
</dbReference>
<dbReference type="InterPro" id="IPR001599">
    <property type="entry name" value="Macroglobln_a2"/>
</dbReference>
<dbReference type="InterPro" id="IPR050473">
    <property type="entry name" value="A2M/Complement_sys"/>
</dbReference>
<comment type="similarity">
    <text evidence="1">Belongs to the protease inhibitor I39 (alpha-2-macroglobulin) family.</text>
</comment>
<dbReference type="SMART" id="SM01359">
    <property type="entry name" value="A2M_N_2"/>
    <property type="match status" value="1"/>
</dbReference>
<keyword evidence="3" id="KW-0722">Serine protease inhibitor</keyword>
<dbReference type="GO" id="GO:0004867">
    <property type="term" value="F:serine-type endopeptidase inhibitor activity"/>
    <property type="evidence" value="ECO:0007669"/>
    <property type="project" value="UniProtKB-KW"/>
</dbReference>
<dbReference type="Pfam" id="PF07677">
    <property type="entry name" value="A2M_recep"/>
    <property type="match status" value="1"/>
</dbReference>
<dbReference type="Pfam" id="PF07678">
    <property type="entry name" value="TED_complement"/>
    <property type="match status" value="1"/>
</dbReference>
<sequence length="1579" mass="181165">MLKLVIVICALFFRLISVSSKSLFLLSIPKVLQSGKNETVCLSLHHEPTLPASLVIDLLWKDKHYANTETINSTFSCFDIKIPLTKLIEPQYVSMKVHMKFNKTSVYSAHNLDPILMYPNENEKIFIEMSQYVYKPGDTVKFMVIGLNQKFLPMDKQISEIRIKNPIGITTMLWQSLRLNHGLVNLEYQTPDESMTGKWTLEVENRVRHQFEIAKYVLPHFRININYPKIVYYKAESISIYVCARYIYNKPVIGIAFIKISHVDIELVSQFQELMNGCATFKFNGTELSLDRINDQINDGQTSVQITATITEQGTNKIDVSTVKSRIVSKAYSLKFIGNSIFVPGLSYRGTVKLINIIDGNSIEGEFIEICYVLAIKKSWNLFNNEQCENFTITDSHAINFQLFPLKTNVLHVRLKAKSISNPSIQEEHLLVRLYSAHLNFITVEKLSFSNVPCSTQLQYKIAFPVDRFRENETVAFYFMFKSSKGIFKMYRHTHVINKVKANLQSNSTVHYLGHRHKFVKMDSTLNEFIKIFTITEKFINKFSIIIYYLSKEGEMVATTIKEEIQPCVRNITAYWEQNPILPGNLATLYVKSENSGLCAVSVVDKSTKLMGESRTLNSFRILKELFYKEKEAARSERNTCVFNKKSNLPKREKRHTYSFAEDFDAYDVFSKFGIITITNLDLVTKPCYTGPVVNDSYQQNYPQFLTDHYITANEDVAHVLIRSHFPETWLWELVPINDTVHLQRTTPHSITNWTTNVFCLSGSEGLSIAAETDLTTFQAFFVNVLTPFSLKKDENFNLVVQVFNYLDYSLPIKISIRLSDNLQLMRQTSATYCLKPNDTQVHNYAILALKTGTANVTVLVESDDQYPFTCGPETIISKRDVVFKSFKVEPEGYFLSITNSALLCASENINHKYQNNITWKVRIPNDHVEDTEKVSVTFNTDILGHSIENLDQLLSIPTGCGEQIMASMAPNLYVLKYLNATNALSSSQRQRIVRNLKLGYQKILNYLHSDGSFSAFGYYDPTGSMFLTTFVVKILQESKQLIYVDDRIIRNAVQWIFKHQLENGCFETMHHVFQDMGGTDWENSTAGLTAYVILSLFDAEIDVPDSVQTNAKYCIRSQNNPDKFSMAISSYALYKVHWISEAQRFLGMTIRASNSKDGLMWWTAKESDSDSDNSASDIEITAYVLLALLEQKTGENLSIAHSIVQWLASKMSPTGGFQSTQDTVVALDALTCYVQFLKPKTHLDLNIKLETDSENYSFNLNEKGQNTRYFYLKNENSQLTIVLEGSGCVLTQLTLSYFTTMISESEAFTLDVGASVMENHSIQSIEPCVTYEGPNTMSNMAVMEFVLPSGYKSDRKSLYELVEANKSIKMFEEKDGQINIYFTNLSKKRVCFSFKIREELEIDNRKDGFVKLYEYYRSDQGILKFYNLNSKKKFRDYVLADVVDCNQLYQEKRRIYKKDLNARPLETLDFQTPECITISKNVNSRVKREDKSRNVLDSTDNCVNLSSHNVNGNSKDLKDTRQGRLILLKYKTDTIQVNKDLESQDMETPNCVNIPFYVPYNISFKQRVELQDKYLSQH</sequence>
<dbReference type="Gene3D" id="2.20.130.20">
    <property type="match status" value="1"/>
</dbReference>
<evidence type="ECO:0000256" key="4">
    <source>
        <dbReference type="ARBA" id="ARBA00023157"/>
    </source>
</evidence>
<dbReference type="Gene3D" id="2.60.40.690">
    <property type="entry name" value="Alpha-macroglobulin, receptor-binding domain"/>
    <property type="match status" value="1"/>
</dbReference>
<dbReference type="PANTHER" id="PTHR11412:SF171">
    <property type="entry name" value="PREGNANCY ZONE PROTEIN-LIKE PROTEIN"/>
    <property type="match status" value="1"/>
</dbReference>
<dbReference type="InterPro" id="IPR009048">
    <property type="entry name" value="A-macroglobulin_rcpt-bd"/>
</dbReference>
<organism evidence="9 10">
    <name type="scientific">Hypothenemus hampei</name>
    <name type="common">Coffee berry borer</name>
    <dbReference type="NCBI Taxonomy" id="57062"/>
    <lineage>
        <taxon>Eukaryota</taxon>
        <taxon>Metazoa</taxon>
        <taxon>Ecdysozoa</taxon>
        <taxon>Arthropoda</taxon>
        <taxon>Hexapoda</taxon>
        <taxon>Insecta</taxon>
        <taxon>Pterygota</taxon>
        <taxon>Neoptera</taxon>
        <taxon>Endopterygota</taxon>
        <taxon>Coleoptera</taxon>
        <taxon>Polyphaga</taxon>
        <taxon>Cucujiformia</taxon>
        <taxon>Curculionidae</taxon>
        <taxon>Scolytinae</taxon>
        <taxon>Hypothenemus</taxon>
    </lineage>
</organism>
<dbReference type="Gene3D" id="2.60.40.1930">
    <property type="match status" value="3"/>
</dbReference>
<dbReference type="InterPro" id="IPR041555">
    <property type="entry name" value="MG3"/>
</dbReference>
<feature type="domain" description="Alpha-2-macroglobulin bait region" evidence="6">
    <location>
        <begin position="442"/>
        <end position="611"/>
    </location>
</feature>
<keyword evidence="10" id="KW-1185">Reference proteome</keyword>
<feature type="chain" id="PRO_5044841472" evidence="5">
    <location>
        <begin position="21"/>
        <end position="1579"/>
    </location>
</feature>
<dbReference type="SMART" id="SM01419">
    <property type="entry name" value="Thiol-ester_cl"/>
    <property type="match status" value="1"/>
</dbReference>
<keyword evidence="4" id="KW-1015">Disulfide bond</keyword>
<dbReference type="Gene3D" id="6.20.50.160">
    <property type="match status" value="1"/>
</dbReference>
<dbReference type="SUPFAM" id="SSF81296">
    <property type="entry name" value="E set domains"/>
    <property type="match status" value="1"/>
</dbReference>
<evidence type="ECO:0000256" key="1">
    <source>
        <dbReference type="ARBA" id="ARBA00010952"/>
    </source>
</evidence>
<dbReference type="Gene3D" id="2.60.120.1540">
    <property type="match status" value="1"/>
</dbReference>
<dbReference type="Gene3D" id="1.50.10.20">
    <property type="match status" value="1"/>
</dbReference>